<dbReference type="EMBL" id="CP018839">
    <property type="protein sequence ID" value="APR03843.1"/>
    <property type="molecule type" value="Genomic_DNA"/>
</dbReference>
<gene>
    <name evidence="1" type="ORF">Tchl_0982</name>
</gene>
<accession>A0A1L6FAG5</accession>
<dbReference type="Proteomes" id="UP000185739">
    <property type="component" value="Chromosome"/>
</dbReference>
<sequence>MPGAVLDVVLFRSGVALCGIEARHVGASRHRGADGDAPATIESVLGLAPARPRAPVRLVLRAAGGMREVLADGPLELLRVEVADIVPLPPLIEAMKRSATLKGLAVVGDRVLALFGPADGGAGF</sequence>
<organism evidence="1 2">
    <name type="scientific">Thauera chlorobenzoica</name>
    <dbReference type="NCBI Taxonomy" id="96773"/>
    <lineage>
        <taxon>Bacteria</taxon>
        <taxon>Pseudomonadati</taxon>
        <taxon>Pseudomonadota</taxon>
        <taxon>Betaproteobacteria</taxon>
        <taxon>Rhodocyclales</taxon>
        <taxon>Zoogloeaceae</taxon>
        <taxon>Thauera</taxon>
    </lineage>
</organism>
<keyword evidence="2" id="KW-1185">Reference proteome</keyword>
<name>A0A1L6FAG5_9RHOO</name>
<proteinExistence type="predicted"/>
<reference evidence="1 2" key="1">
    <citation type="submission" date="2016-12" db="EMBL/GenBank/DDBJ databases">
        <title>Complete genome sequence of Thauera chlorobenzoica, a Betaproteobacterium degrading haloaromatics anaerobically to CO2 and halides.</title>
        <authorList>
            <person name="Goris T."/>
            <person name="Mergelsberg M."/>
            <person name="Boll M."/>
        </authorList>
    </citation>
    <scope>NUCLEOTIDE SEQUENCE [LARGE SCALE GENOMIC DNA]</scope>
    <source>
        <strain evidence="1 2">3CB1</strain>
    </source>
</reference>
<protein>
    <recommendedName>
        <fullName evidence="3">CheW-like domain-containing protein</fullName>
    </recommendedName>
</protein>
<evidence type="ECO:0000313" key="1">
    <source>
        <dbReference type="EMBL" id="APR03843.1"/>
    </source>
</evidence>
<evidence type="ECO:0008006" key="3">
    <source>
        <dbReference type="Google" id="ProtNLM"/>
    </source>
</evidence>
<dbReference type="KEGG" id="tcl:Tchl_0982"/>
<dbReference type="AlphaFoldDB" id="A0A1L6FAG5"/>
<evidence type="ECO:0000313" key="2">
    <source>
        <dbReference type="Proteomes" id="UP000185739"/>
    </source>
</evidence>
<dbReference type="STRING" id="96773.Tchl_0982"/>